<sequence length="132" mass="14144">MKEVDSATGLAARLLYLLLSLLLSFHFAWAATWQAERWPEAAARRSAIRALIVTNLPGKDQPVTIEAPGPRGLEIFQVSASAAHAYYQTHGPTHGEIALRLAACFLAAGLAVGTLRNFLIKGGAVTAPPRKE</sequence>
<evidence type="ECO:0000313" key="2">
    <source>
        <dbReference type="Proteomes" id="UP000268908"/>
    </source>
</evidence>
<dbReference type="RefSeq" id="WP_121240759.1">
    <property type="nucleotide sequence ID" value="NZ_BHVV01000006.1"/>
</dbReference>
<protein>
    <submittedName>
        <fullName evidence="1">Uncharacterized protein</fullName>
    </submittedName>
</protein>
<name>A0A497XCB5_9PROT</name>
<dbReference type="AlphaFoldDB" id="A0A497XCB5"/>
<comment type="caution">
    <text evidence="1">The sequence shown here is derived from an EMBL/GenBank/DDBJ whole genome shotgun (WGS) entry which is preliminary data.</text>
</comment>
<dbReference type="Proteomes" id="UP000268908">
    <property type="component" value="Unassembled WGS sequence"/>
</dbReference>
<proteinExistence type="predicted"/>
<organism evidence="1 2">
    <name type="scientific">Sulfurisoma sediminicola</name>
    <dbReference type="NCBI Taxonomy" id="1381557"/>
    <lineage>
        <taxon>Bacteria</taxon>
        <taxon>Pseudomonadati</taxon>
        <taxon>Pseudomonadota</taxon>
        <taxon>Betaproteobacteria</taxon>
        <taxon>Nitrosomonadales</taxon>
        <taxon>Sterolibacteriaceae</taxon>
        <taxon>Sulfurisoma</taxon>
    </lineage>
</organism>
<dbReference type="EMBL" id="RCCI01000005">
    <property type="protein sequence ID" value="RLJ64592.1"/>
    <property type="molecule type" value="Genomic_DNA"/>
</dbReference>
<evidence type="ECO:0000313" key="1">
    <source>
        <dbReference type="EMBL" id="RLJ64592.1"/>
    </source>
</evidence>
<accession>A0A497XCB5</accession>
<gene>
    <name evidence="1" type="ORF">DFR35_1233</name>
</gene>
<keyword evidence="2" id="KW-1185">Reference proteome</keyword>
<reference evidence="1 2" key="1">
    <citation type="submission" date="2018-10" db="EMBL/GenBank/DDBJ databases">
        <title>Genomic Encyclopedia of Type Strains, Phase IV (KMG-IV): sequencing the most valuable type-strain genomes for metagenomic binning, comparative biology and taxonomic classification.</title>
        <authorList>
            <person name="Goeker M."/>
        </authorList>
    </citation>
    <scope>NUCLEOTIDE SEQUENCE [LARGE SCALE GENOMIC DNA]</scope>
    <source>
        <strain evidence="1 2">DSM 26916</strain>
    </source>
</reference>